<protein>
    <submittedName>
        <fullName evidence="4">Uncharacterized protein LOC104233369</fullName>
    </submittedName>
</protein>
<feature type="region of interest" description="Disordered" evidence="1">
    <location>
        <begin position="174"/>
        <end position="204"/>
    </location>
</feature>
<feature type="compositionally biased region" description="Low complexity" evidence="1">
    <location>
        <begin position="174"/>
        <end position="197"/>
    </location>
</feature>
<organism evidence="3 4">
    <name type="scientific">Nicotiana sylvestris</name>
    <name type="common">Wood tobacco</name>
    <name type="synonym">South American tobacco</name>
    <dbReference type="NCBI Taxonomy" id="4096"/>
    <lineage>
        <taxon>Eukaryota</taxon>
        <taxon>Viridiplantae</taxon>
        <taxon>Streptophyta</taxon>
        <taxon>Embryophyta</taxon>
        <taxon>Tracheophyta</taxon>
        <taxon>Spermatophyta</taxon>
        <taxon>Magnoliopsida</taxon>
        <taxon>eudicotyledons</taxon>
        <taxon>Gunneridae</taxon>
        <taxon>Pentapetalae</taxon>
        <taxon>asterids</taxon>
        <taxon>lamiids</taxon>
        <taxon>Solanales</taxon>
        <taxon>Solanaceae</taxon>
        <taxon>Nicotianoideae</taxon>
        <taxon>Nicotianeae</taxon>
        <taxon>Nicotiana</taxon>
    </lineage>
</organism>
<feature type="non-terminal residue" evidence="4">
    <location>
        <position position="258"/>
    </location>
</feature>
<name>A0A1U7XF31_NICSY</name>
<proteinExistence type="predicted"/>
<accession>A0A1U7XF31</accession>
<dbReference type="InterPro" id="IPR005162">
    <property type="entry name" value="Retrotrans_gag_dom"/>
</dbReference>
<dbReference type="Pfam" id="PF03732">
    <property type="entry name" value="Retrotrans_gag"/>
    <property type="match status" value="1"/>
</dbReference>
<keyword evidence="3" id="KW-1185">Reference proteome</keyword>
<dbReference type="AlphaFoldDB" id="A0A1U7XF31"/>
<evidence type="ECO:0000256" key="1">
    <source>
        <dbReference type="SAM" id="MobiDB-lite"/>
    </source>
</evidence>
<sequence length="258" mass="28040">MWSKFADAFIDHFLTAETRAACAAEFENLKQGSRSAWEYHMKFVLLSKYAIHKFPTVEARVRRLVQGLNPLTINEASMATLNSNMNYGKMVEFAQVTKNRNLKTKWRARCTTSKAQPAAAMESFQARSGQQRIPPAGSVIREVPAAVEVPVPRCGKMHSGVCYLELPGAGRGITQSSSLATATSSTPSPARGSPTPTGHGAARGGAQIKAYQLHEPFSVSTPVAESITATRVYRSCVVTVRGRDTMADLVELGMVDFD</sequence>
<feature type="domain" description="Retrotransposon gag" evidence="2">
    <location>
        <begin position="2"/>
        <end position="70"/>
    </location>
</feature>
<evidence type="ECO:0000313" key="4">
    <source>
        <dbReference type="RefSeq" id="XP_009785060.1"/>
    </source>
</evidence>
<dbReference type="Pfam" id="PF08284">
    <property type="entry name" value="RVP_2"/>
    <property type="match status" value="1"/>
</dbReference>
<evidence type="ECO:0000259" key="2">
    <source>
        <dbReference type="Pfam" id="PF03732"/>
    </source>
</evidence>
<gene>
    <name evidence="4" type="primary">LOC104233369</name>
</gene>
<dbReference type="Proteomes" id="UP000189701">
    <property type="component" value="Unplaced"/>
</dbReference>
<evidence type="ECO:0000313" key="3">
    <source>
        <dbReference type="Proteomes" id="UP000189701"/>
    </source>
</evidence>
<reference evidence="3" key="1">
    <citation type="journal article" date="2013" name="Genome Biol.">
        <title>Reference genomes and transcriptomes of Nicotiana sylvestris and Nicotiana tomentosiformis.</title>
        <authorList>
            <person name="Sierro N."/>
            <person name="Battey J.N."/>
            <person name="Ouadi S."/>
            <person name="Bovet L."/>
            <person name="Goepfert S."/>
            <person name="Bakaher N."/>
            <person name="Peitsch M.C."/>
            <person name="Ivanov N.V."/>
        </authorList>
    </citation>
    <scope>NUCLEOTIDE SEQUENCE [LARGE SCALE GENOMIC DNA]</scope>
</reference>
<dbReference type="RefSeq" id="XP_009785060.1">
    <property type="nucleotide sequence ID" value="XM_009786758.1"/>
</dbReference>
<reference evidence="4" key="2">
    <citation type="submission" date="2025-08" db="UniProtKB">
        <authorList>
            <consortium name="RefSeq"/>
        </authorList>
    </citation>
    <scope>IDENTIFICATION</scope>
    <source>
        <tissue evidence="4">Leaf</tissue>
    </source>
</reference>